<sequence>MVKYSKISKWILGVGLVTITCNGLQIQAETKEKNVKNVLQMEPVGIQKSVDELAHPSKVQENASFTKRLKLADLSQRPLAPTDNIKPLAEEKKYSMAELNQLNNKQLTDLLVTIKW</sequence>
<evidence type="ECO:0000313" key="1">
    <source>
        <dbReference type="EMBL" id="TKI81074.1"/>
    </source>
</evidence>
<dbReference type="EMBL" id="SZON01003253">
    <property type="protein sequence ID" value="TKI81074.1"/>
    <property type="molecule type" value="Genomic_DNA"/>
</dbReference>
<protein>
    <submittedName>
        <fullName evidence="1">Collagenase</fullName>
    </submittedName>
</protein>
<proteinExistence type="predicted"/>
<reference evidence="1 2" key="1">
    <citation type="journal article" date="2019" name="Environ. Microbiol.">
        <title>An active ?-lactamase is a part of an orchestrated cell wall stress resistance network of Bacillus subtilis and related rhizosphere species.</title>
        <authorList>
            <person name="Bucher T."/>
            <person name="Keren-Paz A."/>
            <person name="Hausser J."/>
            <person name="Olender T."/>
            <person name="Cytryn E."/>
            <person name="Kolodkin-Gal I."/>
        </authorList>
    </citation>
    <scope>NUCLEOTIDE SEQUENCE [LARGE SCALE GENOMIC DNA]</scope>
    <source>
        <strain evidence="1 2">I5</strain>
    </source>
</reference>
<dbReference type="AlphaFoldDB" id="A0A4U3A0B3"/>
<dbReference type="Proteomes" id="UP000305222">
    <property type="component" value="Unassembled WGS sequence"/>
</dbReference>
<accession>A0A4U3A0B3</accession>
<feature type="non-terminal residue" evidence="1">
    <location>
        <position position="116"/>
    </location>
</feature>
<evidence type="ECO:0000313" key="2">
    <source>
        <dbReference type="Proteomes" id="UP000305222"/>
    </source>
</evidence>
<name>A0A4U3A0B3_9BACI</name>
<gene>
    <name evidence="1" type="ORF">FC699_34270</name>
</gene>
<organism evidence="1 2">
    <name type="scientific">Bacillus wiedmannii</name>
    <dbReference type="NCBI Taxonomy" id="1890302"/>
    <lineage>
        <taxon>Bacteria</taxon>
        <taxon>Bacillati</taxon>
        <taxon>Bacillota</taxon>
        <taxon>Bacilli</taxon>
        <taxon>Bacillales</taxon>
        <taxon>Bacillaceae</taxon>
        <taxon>Bacillus</taxon>
        <taxon>Bacillus cereus group</taxon>
    </lineage>
</organism>
<comment type="caution">
    <text evidence="1">The sequence shown here is derived from an EMBL/GenBank/DDBJ whole genome shotgun (WGS) entry which is preliminary data.</text>
</comment>